<dbReference type="HOGENOM" id="CLU_028518_5_2_11"/>
<comment type="subcellular location">
    <subcellularLocation>
        <location evidence="1 7">Cell membrane</location>
        <topology evidence="1 7">Multi-pass membrane protein</topology>
    </subcellularLocation>
</comment>
<dbReference type="GO" id="GO:0005886">
    <property type="term" value="C:plasma membrane"/>
    <property type="evidence" value="ECO:0007669"/>
    <property type="project" value="UniProtKB-SubCell"/>
</dbReference>
<dbReference type="Pfam" id="PF00528">
    <property type="entry name" value="BPD_transp_1"/>
    <property type="match status" value="1"/>
</dbReference>
<evidence type="ECO:0000256" key="3">
    <source>
        <dbReference type="ARBA" id="ARBA00022475"/>
    </source>
</evidence>
<accession>D3F4G9</accession>
<organism evidence="9 10">
    <name type="scientific">Conexibacter woesei (strain DSM 14684 / CCUG 47730 / CIP 108061 / JCM 11494 / NBRC 100937 / ID131577)</name>
    <dbReference type="NCBI Taxonomy" id="469383"/>
    <lineage>
        <taxon>Bacteria</taxon>
        <taxon>Bacillati</taxon>
        <taxon>Actinomycetota</taxon>
        <taxon>Thermoleophilia</taxon>
        <taxon>Solirubrobacterales</taxon>
        <taxon>Conexibacteraceae</taxon>
        <taxon>Conexibacter</taxon>
    </lineage>
</organism>
<dbReference type="InterPro" id="IPR035906">
    <property type="entry name" value="MetI-like_sf"/>
</dbReference>
<dbReference type="CDD" id="cd06261">
    <property type="entry name" value="TM_PBP2"/>
    <property type="match status" value="1"/>
</dbReference>
<dbReference type="Gene3D" id="1.10.3720.10">
    <property type="entry name" value="MetI-like"/>
    <property type="match status" value="1"/>
</dbReference>
<evidence type="ECO:0000256" key="4">
    <source>
        <dbReference type="ARBA" id="ARBA00022692"/>
    </source>
</evidence>
<gene>
    <name evidence="9" type="ordered locus">Cwoe_2116</name>
</gene>
<evidence type="ECO:0000256" key="5">
    <source>
        <dbReference type="ARBA" id="ARBA00022989"/>
    </source>
</evidence>
<dbReference type="PANTHER" id="PTHR43386">
    <property type="entry name" value="OLIGOPEPTIDE TRANSPORT SYSTEM PERMEASE PROTEIN APPC"/>
    <property type="match status" value="1"/>
</dbReference>
<sequence>MSTLLTDPAAPGRRQRAGLASRLPRPRVPVVTLLAGLVLAAVVVCFLVPGLVETHDPARADVTARLEGPSAQHLAGTDSLGRDVFSRVVAGTRAAVGGPLVIAFGAISIATLLGMLMGYRRGWLDVVLSRAVDVLWALPGLLIVIVVVGVIGGGYWAAVAVLIVLFVPEPLRLVRAATIEQTVKPYIEATRMLDLGTVRVLTRHLLPNLYPMLAANFFLSFTYGISALASLSFLGLGDGPGSTNWGRLLAENRADVFTNPWAAIVPALAIILTAVAVNLVGGAIYERLASRGSAR</sequence>
<keyword evidence="6 7" id="KW-0472">Membrane</keyword>
<keyword evidence="10" id="KW-1185">Reference proteome</keyword>
<feature type="transmembrane region" description="Helical" evidence="7">
    <location>
        <begin position="213"/>
        <end position="236"/>
    </location>
</feature>
<reference evidence="9 10" key="1">
    <citation type="journal article" date="2010" name="Stand. Genomic Sci.">
        <title>Complete genome sequence of Conexibacter woesei type strain (ID131577).</title>
        <authorList>
            <person name="Pukall R."/>
            <person name="Lapidus A."/>
            <person name="Glavina Del Rio T."/>
            <person name="Copeland A."/>
            <person name="Tice H."/>
            <person name="Cheng J.-F."/>
            <person name="Lucas S."/>
            <person name="Chen F."/>
            <person name="Nolan M."/>
            <person name="Bruce D."/>
            <person name="Goodwin L."/>
            <person name="Pitluck S."/>
            <person name="Mavromatis K."/>
            <person name="Ivanova N."/>
            <person name="Ovchinnikova G."/>
            <person name="Pati A."/>
            <person name="Chen A."/>
            <person name="Palaniappan K."/>
            <person name="Land M."/>
            <person name="Hauser L."/>
            <person name="Chang Y.-J."/>
            <person name="Jeffries C.D."/>
            <person name="Chain P."/>
            <person name="Meincke L."/>
            <person name="Sims D."/>
            <person name="Brettin T."/>
            <person name="Detter J.C."/>
            <person name="Rohde M."/>
            <person name="Goeker M."/>
            <person name="Bristow J."/>
            <person name="Eisen J.A."/>
            <person name="Markowitz V."/>
            <person name="Kyrpides N.C."/>
            <person name="Klenk H.-P."/>
            <person name="Hugenholtz P."/>
        </authorList>
    </citation>
    <scope>NUCLEOTIDE SEQUENCE [LARGE SCALE GENOMIC DNA]</scope>
    <source>
        <strain evidence="10">DSM 14684 / CIP 108061 / JCM 11494 / NBRC 100937 / ID131577</strain>
    </source>
</reference>
<dbReference type="KEGG" id="cwo:Cwoe_2116"/>
<feature type="domain" description="ABC transmembrane type-1" evidence="8">
    <location>
        <begin position="96"/>
        <end position="281"/>
    </location>
</feature>
<evidence type="ECO:0000256" key="6">
    <source>
        <dbReference type="ARBA" id="ARBA00023136"/>
    </source>
</evidence>
<keyword evidence="4 7" id="KW-0812">Transmembrane</keyword>
<evidence type="ECO:0000256" key="2">
    <source>
        <dbReference type="ARBA" id="ARBA00022448"/>
    </source>
</evidence>
<dbReference type="InterPro" id="IPR000515">
    <property type="entry name" value="MetI-like"/>
</dbReference>
<dbReference type="OrthoDB" id="6637947at2"/>
<evidence type="ECO:0000313" key="9">
    <source>
        <dbReference type="EMBL" id="ADB50541.1"/>
    </source>
</evidence>
<dbReference type="RefSeq" id="WP_012933592.1">
    <property type="nucleotide sequence ID" value="NC_013739.1"/>
</dbReference>
<keyword evidence="2 7" id="KW-0813">Transport</keyword>
<dbReference type="AlphaFoldDB" id="D3F4G9"/>
<proteinExistence type="inferred from homology"/>
<dbReference type="PANTHER" id="PTHR43386:SF1">
    <property type="entry name" value="D,D-DIPEPTIDE TRANSPORT SYSTEM PERMEASE PROTEIN DDPC-RELATED"/>
    <property type="match status" value="1"/>
</dbReference>
<evidence type="ECO:0000256" key="1">
    <source>
        <dbReference type="ARBA" id="ARBA00004651"/>
    </source>
</evidence>
<dbReference type="Proteomes" id="UP000008229">
    <property type="component" value="Chromosome"/>
</dbReference>
<dbReference type="STRING" id="469383.Cwoe_2116"/>
<feature type="transmembrane region" description="Helical" evidence="7">
    <location>
        <begin position="261"/>
        <end position="285"/>
    </location>
</feature>
<dbReference type="GO" id="GO:0055085">
    <property type="term" value="P:transmembrane transport"/>
    <property type="evidence" value="ECO:0007669"/>
    <property type="project" value="InterPro"/>
</dbReference>
<feature type="transmembrane region" description="Helical" evidence="7">
    <location>
        <begin position="136"/>
        <end position="167"/>
    </location>
</feature>
<evidence type="ECO:0000313" key="10">
    <source>
        <dbReference type="Proteomes" id="UP000008229"/>
    </source>
</evidence>
<keyword evidence="5 7" id="KW-1133">Transmembrane helix</keyword>
<reference evidence="10" key="2">
    <citation type="submission" date="2010-01" db="EMBL/GenBank/DDBJ databases">
        <title>The complete genome of Conexibacter woesei DSM 14684.</title>
        <authorList>
            <consortium name="US DOE Joint Genome Institute (JGI-PGF)"/>
            <person name="Lucas S."/>
            <person name="Copeland A."/>
            <person name="Lapidus A."/>
            <person name="Glavina del Rio T."/>
            <person name="Dalin E."/>
            <person name="Tice H."/>
            <person name="Bruce D."/>
            <person name="Goodwin L."/>
            <person name="Pitluck S."/>
            <person name="Kyrpides N."/>
            <person name="Mavromatis K."/>
            <person name="Ivanova N."/>
            <person name="Mikhailova N."/>
            <person name="Chertkov O."/>
            <person name="Brettin T."/>
            <person name="Detter J.C."/>
            <person name="Han C."/>
            <person name="Larimer F."/>
            <person name="Land M."/>
            <person name="Hauser L."/>
            <person name="Markowitz V."/>
            <person name="Cheng J.-F."/>
            <person name="Hugenholtz P."/>
            <person name="Woyke T."/>
            <person name="Wu D."/>
            <person name="Pukall R."/>
            <person name="Steenblock K."/>
            <person name="Schneider S."/>
            <person name="Klenk H.-P."/>
            <person name="Eisen J.A."/>
        </authorList>
    </citation>
    <scope>NUCLEOTIDE SEQUENCE [LARGE SCALE GENOMIC DNA]</scope>
    <source>
        <strain evidence="10">DSM 14684 / CIP 108061 / JCM 11494 / NBRC 100937 / ID131577</strain>
    </source>
</reference>
<dbReference type="eggNOG" id="COG1173">
    <property type="taxonomic scope" value="Bacteria"/>
</dbReference>
<evidence type="ECO:0000259" key="8">
    <source>
        <dbReference type="PROSITE" id="PS50928"/>
    </source>
</evidence>
<feature type="transmembrane region" description="Helical" evidence="7">
    <location>
        <begin position="94"/>
        <end position="116"/>
    </location>
</feature>
<dbReference type="EMBL" id="CP001854">
    <property type="protein sequence ID" value="ADB50541.1"/>
    <property type="molecule type" value="Genomic_DNA"/>
</dbReference>
<name>D3F4G9_CONWI</name>
<comment type="similarity">
    <text evidence="7">Belongs to the binding-protein-dependent transport system permease family.</text>
</comment>
<keyword evidence="3" id="KW-1003">Cell membrane</keyword>
<dbReference type="SUPFAM" id="SSF161098">
    <property type="entry name" value="MetI-like"/>
    <property type="match status" value="1"/>
</dbReference>
<dbReference type="PROSITE" id="PS50928">
    <property type="entry name" value="ABC_TM1"/>
    <property type="match status" value="1"/>
</dbReference>
<feature type="transmembrane region" description="Helical" evidence="7">
    <location>
        <begin position="30"/>
        <end position="52"/>
    </location>
</feature>
<evidence type="ECO:0000256" key="7">
    <source>
        <dbReference type="RuleBase" id="RU363032"/>
    </source>
</evidence>
<protein>
    <submittedName>
        <fullName evidence="9">Binding-protein-dependent transport systems inner membrane component</fullName>
    </submittedName>
</protein>
<dbReference type="InterPro" id="IPR050366">
    <property type="entry name" value="BP-dependent_transpt_permease"/>
</dbReference>